<feature type="compositionally biased region" description="Acidic residues" evidence="1">
    <location>
        <begin position="122"/>
        <end position="135"/>
    </location>
</feature>
<keyword evidence="3" id="KW-1185">Reference proteome</keyword>
<protein>
    <submittedName>
        <fullName evidence="2">Uncharacterized protein</fullName>
    </submittedName>
</protein>
<sequence>MSHAFLPFATVSQAGRPSLAPANPRRTANNGYRPNLAHRVTRRLASGTNRVSSVRRLSPLIRPGDSSDEGIIKIEPGATQNAEVDQLSDSEVDDDMAADHESSNGEMENDEAVDEQMVALEEAEDDNSTYEDFESESASSESSDDEILRGFRKDFSDLVAKLERNAIMIPKKNIVEKALGEYYKFGCQLNGIHDGGAAFDSLHELVGERLDDLRFEVVELQQIRDECNEVIKEMNRVISALTTVKQDLVDTGSTSMKRWNELRRMSGWSSMAASRGGNEISPDDIADVVRDFESYLKPYQRLLGMTVHLEDGLGNAIASLRDLSV</sequence>
<dbReference type="EMBL" id="JAHCVI010000002">
    <property type="protein sequence ID" value="KAG7288748.1"/>
    <property type="molecule type" value="Genomic_DNA"/>
</dbReference>
<evidence type="ECO:0000256" key="1">
    <source>
        <dbReference type="SAM" id="MobiDB-lite"/>
    </source>
</evidence>
<dbReference type="AlphaFoldDB" id="A0AAD4EW68"/>
<name>A0AAD4EW68_9PEZI</name>
<evidence type="ECO:0000313" key="3">
    <source>
        <dbReference type="Proteomes" id="UP001197093"/>
    </source>
</evidence>
<comment type="caution">
    <text evidence="2">The sequence shown here is derived from an EMBL/GenBank/DDBJ whole genome shotgun (WGS) entry which is preliminary data.</text>
</comment>
<organism evidence="2 3">
    <name type="scientific">Staphylotrichum longicolle</name>
    <dbReference type="NCBI Taxonomy" id="669026"/>
    <lineage>
        <taxon>Eukaryota</taxon>
        <taxon>Fungi</taxon>
        <taxon>Dikarya</taxon>
        <taxon>Ascomycota</taxon>
        <taxon>Pezizomycotina</taxon>
        <taxon>Sordariomycetes</taxon>
        <taxon>Sordariomycetidae</taxon>
        <taxon>Sordariales</taxon>
        <taxon>Chaetomiaceae</taxon>
        <taxon>Staphylotrichum</taxon>
    </lineage>
</organism>
<feature type="region of interest" description="Disordered" evidence="1">
    <location>
        <begin position="122"/>
        <end position="146"/>
    </location>
</feature>
<gene>
    <name evidence="2" type="ORF">NEMBOFW57_005105</name>
</gene>
<dbReference type="Proteomes" id="UP001197093">
    <property type="component" value="Unassembled WGS sequence"/>
</dbReference>
<accession>A0AAD4EW68</accession>
<evidence type="ECO:0000313" key="2">
    <source>
        <dbReference type="EMBL" id="KAG7288748.1"/>
    </source>
</evidence>
<proteinExistence type="predicted"/>
<reference evidence="2" key="1">
    <citation type="submission" date="2023-02" db="EMBL/GenBank/DDBJ databases">
        <authorList>
            <person name="Palmer J.M."/>
        </authorList>
    </citation>
    <scope>NUCLEOTIDE SEQUENCE</scope>
    <source>
        <strain evidence="2">FW57</strain>
    </source>
</reference>